<sequence length="267" mass="29791">MGGKGFLGRPRRRSCCHNHRRARVLTASSHRRSIRTLKARTTAVLPGRPVFRPCHSFAPCVQLQPPLTAQGTRHISQRVRRRSTFRPCFVAPPPSQESGLDLAKENNINSATVKYTQFLLATASGRGRRTKRTWPAIAFAIREQLYEIAIQSVVSLHYMITPSEDIMSLILFFVAACQSSINSKGGAMAVDLGKLFGPKFSVVRRPEVHDADVEALKEQLREELRLMQEHRRQMGVTCEQMRAGSSSAAPLHPPAPPEDDDANYVDP</sequence>
<reference evidence="2 3" key="1">
    <citation type="journal article" date="2023" name="Plants (Basel)">
        <title>Bridging the Gap: Combining Genomics and Transcriptomics Approaches to Understand Stylosanthes scabra, an Orphan Legume from the Brazilian Caatinga.</title>
        <authorList>
            <person name="Ferreira-Neto J.R.C."/>
            <person name="da Silva M.D."/>
            <person name="Binneck E."/>
            <person name="de Melo N.F."/>
            <person name="da Silva R.H."/>
            <person name="de Melo A.L.T.M."/>
            <person name="Pandolfi V."/>
            <person name="Bustamante F.O."/>
            <person name="Brasileiro-Vidal A.C."/>
            <person name="Benko-Iseppon A.M."/>
        </authorList>
    </citation>
    <scope>NUCLEOTIDE SEQUENCE [LARGE SCALE GENOMIC DNA]</scope>
    <source>
        <tissue evidence="2">Leaves</tissue>
    </source>
</reference>
<feature type="compositionally biased region" description="Acidic residues" evidence="1">
    <location>
        <begin position="257"/>
        <end position="267"/>
    </location>
</feature>
<name>A0ABU6TTD8_9FABA</name>
<proteinExistence type="predicted"/>
<feature type="region of interest" description="Disordered" evidence="1">
    <location>
        <begin position="240"/>
        <end position="267"/>
    </location>
</feature>
<keyword evidence="3" id="KW-1185">Reference proteome</keyword>
<evidence type="ECO:0000313" key="3">
    <source>
        <dbReference type="Proteomes" id="UP001341840"/>
    </source>
</evidence>
<evidence type="ECO:0000313" key="2">
    <source>
        <dbReference type="EMBL" id="MED6152109.1"/>
    </source>
</evidence>
<organism evidence="2 3">
    <name type="scientific">Stylosanthes scabra</name>
    <dbReference type="NCBI Taxonomy" id="79078"/>
    <lineage>
        <taxon>Eukaryota</taxon>
        <taxon>Viridiplantae</taxon>
        <taxon>Streptophyta</taxon>
        <taxon>Embryophyta</taxon>
        <taxon>Tracheophyta</taxon>
        <taxon>Spermatophyta</taxon>
        <taxon>Magnoliopsida</taxon>
        <taxon>eudicotyledons</taxon>
        <taxon>Gunneridae</taxon>
        <taxon>Pentapetalae</taxon>
        <taxon>rosids</taxon>
        <taxon>fabids</taxon>
        <taxon>Fabales</taxon>
        <taxon>Fabaceae</taxon>
        <taxon>Papilionoideae</taxon>
        <taxon>50 kb inversion clade</taxon>
        <taxon>dalbergioids sensu lato</taxon>
        <taxon>Dalbergieae</taxon>
        <taxon>Pterocarpus clade</taxon>
        <taxon>Stylosanthes</taxon>
    </lineage>
</organism>
<comment type="caution">
    <text evidence="2">The sequence shown here is derived from an EMBL/GenBank/DDBJ whole genome shotgun (WGS) entry which is preliminary data.</text>
</comment>
<evidence type="ECO:0000256" key="1">
    <source>
        <dbReference type="SAM" id="MobiDB-lite"/>
    </source>
</evidence>
<protein>
    <submittedName>
        <fullName evidence="2">Uncharacterized protein</fullName>
    </submittedName>
</protein>
<accession>A0ABU6TTD8</accession>
<dbReference type="EMBL" id="JASCZI010092252">
    <property type="protein sequence ID" value="MED6152109.1"/>
    <property type="molecule type" value="Genomic_DNA"/>
</dbReference>
<dbReference type="Proteomes" id="UP001341840">
    <property type="component" value="Unassembled WGS sequence"/>
</dbReference>
<gene>
    <name evidence="2" type="ORF">PIB30_088844</name>
</gene>